<feature type="transmembrane region" description="Helical" evidence="1">
    <location>
        <begin position="20"/>
        <end position="38"/>
    </location>
</feature>
<keyword evidence="3" id="KW-1185">Reference proteome</keyword>
<keyword evidence="1" id="KW-0812">Transmembrane</keyword>
<protein>
    <submittedName>
        <fullName evidence="2">Uncharacterized protein</fullName>
    </submittedName>
</protein>
<proteinExistence type="predicted"/>
<keyword evidence="1" id="KW-1133">Transmembrane helix</keyword>
<keyword evidence="1" id="KW-0472">Membrane</keyword>
<evidence type="ECO:0000313" key="2">
    <source>
        <dbReference type="EMBL" id="KAF7354150.1"/>
    </source>
</evidence>
<comment type="caution">
    <text evidence="2">The sequence shown here is derived from an EMBL/GenBank/DDBJ whole genome shotgun (WGS) entry which is preliminary data.</text>
</comment>
<feature type="transmembrane region" description="Helical" evidence="1">
    <location>
        <begin position="50"/>
        <end position="69"/>
    </location>
</feature>
<dbReference type="OrthoDB" id="3086439at2759"/>
<accession>A0A8H6Y4Q5</accession>
<sequence length="131" mass="13768">MSFLAVLSDNSPDHHGDNAYFVFILLAVASCLSTSPLIQLTSAMRSSFNFVAIACALLAHLGSITASPLESEPSLDKRTTCSNKGICSGPTGTVTCSQNLNPKTPWCICNCAASNNCFPLIQEGWCFSSGG</sequence>
<organism evidence="2 3">
    <name type="scientific">Mycena venus</name>
    <dbReference type="NCBI Taxonomy" id="2733690"/>
    <lineage>
        <taxon>Eukaryota</taxon>
        <taxon>Fungi</taxon>
        <taxon>Dikarya</taxon>
        <taxon>Basidiomycota</taxon>
        <taxon>Agaricomycotina</taxon>
        <taxon>Agaricomycetes</taxon>
        <taxon>Agaricomycetidae</taxon>
        <taxon>Agaricales</taxon>
        <taxon>Marasmiineae</taxon>
        <taxon>Mycenaceae</taxon>
        <taxon>Mycena</taxon>
    </lineage>
</organism>
<dbReference type="EMBL" id="JACAZI010000008">
    <property type="protein sequence ID" value="KAF7354150.1"/>
    <property type="molecule type" value="Genomic_DNA"/>
</dbReference>
<evidence type="ECO:0000313" key="3">
    <source>
        <dbReference type="Proteomes" id="UP000620124"/>
    </source>
</evidence>
<dbReference type="AlphaFoldDB" id="A0A8H6Y4Q5"/>
<reference evidence="2" key="1">
    <citation type="submission" date="2020-05" db="EMBL/GenBank/DDBJ databases">
        <title>Mycena genomes resolve the evolution of fungal bioluminescence.</title>
        <authorList>
            <person name="Tsai I.J."/>
        </authorList>
    </citation>
    <scope>NUCLEOTIDE SEQUENCE</scope>
    <source>
        <strain evidence="2">CCC161011</strain>
    </source>
</reference>
<name>A0A8H6Y4Q5_9AGAR</name>
<evidence type="ECO:0000256" key="1">
    <source>
        <dbReference type="SAM" id="Phobius"/>
    </source>
</evidence>
<gene>
    <name evidence="2" type="ORF">MVEN_01102500</name>
</gene>
<dbReference type="Proteomes" id="UP000620124">
    <property type="component" value="Unassembled WGS sequence"/>
</dbReference>